<evidence type="ECO:0000259" key="10">
    <source>
        <dbReference type="Pfam" id="PF20519"/>
    </source>
</evidence>
<dbReference type="PRINTS" id="PR01433">
    <property type="entry name" value="POLYCYSTIN2"/>
</dbReference>
<evidence type="ECO:0000313" key="12">
    <source>
        <dbReference type="Proteomes" id="UP000677054"/>
    </source>
</evidence>
<evidence type="ECO:0000256" key="4">
    <source>
        <dbReference type="ARBA" id="ARBA00022989"/>
    </source>
</evidence>
<comment type="subcellular location">
    <subcellularLocation>
        <location evidence="1">Membrane</location>
        <topology evidence="1">Multi-pass membrane protein</topology>
    </subcellularLocation>
</comment>
<evidence type="ECO:0000256" key="1">
    <source>
        <dbReference type="ARBA" id="ARBA00004141"/>
    </source>
</evidence>
<feature type="domain" description="Polycystin cation channel PKD1/PKD2" evidence="9">
    <location>
        <begin position="304"/>
        <end position="526"/>
    </location>
</feature>
<keyword evidence="8" id="KW-0732">Signal</keyword>
<feature type="signal peptide" evidence="8">
    <location>
        <begin position="1"/>
        <end position="19"/>
    </location>
</feature>
<evidence type="ECO:0000256" key="7">
    <source>
        <dbReference type="SAM" id="Phobius"/>
    </source>
</evidence>
<evidence type="ECO:0000256" key="2">
    <source>
        <dbReference type="ARBA" id="ARBA00007200"/>
    </source>
</evidence>
<feature type="transmembrane region" description="Helical" evidence="7">
    <location>
        <begin position="495"/>
        <end position="521"/>
    </location>
</feature>
<dbReference type="PANTHER" id="PTHR10877:SF150">
    <property type="entry name" value="REJ DOMAIN-CONTAINING PROTEIN"/>
    <property type="match status" value="1"/>
</dbReference>
<keyword evidence="12" id="KW-1185">Reference proteome</keyword>
<dbReference type="Gene3D" id="1.10.287.70">
    <property type="match status" value="1"/>
</dbReference>
<dbReference type="AlphaFoldDB" id="A0A7R8X5C0"/>
<evidence type="ECO:0000259" key="9">
    <source>
        <dbReference type="Pfam" id="PF08016"/>
    </source>
</evidence>
<keyword evidence="4 7" id="KW-1133">Transmembrane helix</keyword>
<keyword evidence="3 7" id="KW-0812">Transmembrane</keyword>
<feature type="chain" id="PRO_5036209052" evidence="8">
    <location>
        <begin position="20"/>
        <end position="631"/>
    </location>
</feature>
<dbReference type="InterPro" id="IPR051223">
    <property type="entry name" value="Polycystin"/>
</dbReference>
<keyword evidence="5 7" id="KW-0472">Membrane</keyword>
<dbReference type="EMBL" id="CAJPEV010000111">
    <property type="protein sequence ID" value="CAG0880751.1"/>
    <property type="molecule type" value="Genomic_DNA"/>
</dbReference>
<organism evidence="11">
    <name type="scientific">Darwinula stevensoni</name>
    <dbReference type="NCBI Taxonomy" id="69355"/>
    <lineage>
        <taxon>Eukaryota</taxon>
        <taxon>Metazoa</taxon>
        <taxon>Ecdysozoa</taxon>
        <taxon>Arthropoda</taxon>
        <taxon>Crustacea</taxon>
        <taxon>Oligostraca</taxon>
        <taxon>Ostracoda</taxon>
        <taxon>Podocopa</taxon>
        <taxon>Podocopida</taxon>
        <taxon>Darwinulocopina</taxon>
        <taxon>Darwinuloidea</taxon>
        <taxon>Darwinulidae</taxon>
        <taxon>Darwinula</taxon>
    </lineage>
</organism>
<accession>A0A7R8X5C0</accession>
<feature type="transmembrane region" description="Helical" evidence="7">
    <location>
        <begin position="398"/>
        <end position="418"/>
    </location>
</feature>
<evidence type="ECO:0000256" key="5">
    <source>
        <dbReference type="ARBA" id="ARBA00023136"/>
    </source>
</evidence>
<sequence length="631" mass="74025">MIAILLLALLFSCIFKMEPSDDDADEDEEDPRLRYDQEWIPEIRNEGVGYRPMNQAALQAIREKRLKEVRMWEIIKEIALYIFYLWVILVLSYGNRSPNAFYLQDAFANAFLRIGDPNVDFTKVCRKYMITSSPENLSLHSNPSQVVTTSDYWSWLNAVAMDQLRAQNWYNGDAPWGFRGFLDDRVNRLIGYGTLRQVRVRPQSCLYTVASKMGTLPIVGRIDIYSGGGYVVKLQGFESEIRSRLRTLQDLDWIDRYTRAVFLEFFTYNAQVNLFGVGRVTVEMIPGGGMVQSWRFDGITLLPYQTAFGVFILICELLFLLFILYFTYQCFRACCKEKRQYFLQYWSYADMTTLLLGWTAVGLYAYRYVATQDVLKKIYESYGNEYVNLHHVALIDEIFGYIVAFLTFIGMVSFIRLLRFNRRMGVLAATMKQCWNDLLGFAFVFFMFFIAFCLMFYLFFYVDLEEWRNFVTAFGTCFSMLLGKFKFDSMKQTNIVGAVFFFFFAISMSLIMINLLMTIIIRAFEVIKTDLFKQPNEYEVMEFLWLRAKSYFGLSGRRGKVVPVPQDRLKPEKGNEKKQSDDKALEVNQKVDMLIHHINTVYFQGNLDPSNKDWMEEMSQQRTGRNRTQRY</sequence>
<dbReference type="GO" id="GO:0005509">
    <property type="term" value="F:calcium ion binding"/>
    <property type="evidence" value="ECO:0007669"/>
    <property type="project" value="InterPro"/>
</dbReference>
<dbReference type="PANTHER" id="PTHR10877">
    <property type="entry name" value="POLYCYSTIN FAMILY MEMBER"/>
    <property type="match status" value="1"/>
</dbReference>
<dbReference type="OrthoDB" id="444119at2759"/>
<feature type="transmembrane region" description="Helical" evidence="7">
    <location>
        <begin position="302"/>
        <end position="325"/>
    </location>
</feature>
<name>A0A7R8X5C0_9CRUS</name>
<dbReference type="GO" id="GO:0050982">
    <property type="term" value="P:detection of mechanical stimulus"/>
    <property type="evidence" value="ECO:0007669"/>
    <property type="project" value="TreeGrafter"/>
</dbReference>
<dbReference type="GO" id="GO:0005262">
    <property type="term" value="F:calcium channel activity"/>
    <property type="evidence" value="ECO:0007669"/>
    <property type="project" value="TreeGrafter"/>
</dbReference>
<evidence type="ECO:0000256" key="3">
    <source>
        <dbReference type="ARBA" id="ARBA00022692"/>
    </source>
</evidence>
<dbReference type="InterPro" id="IPR003915">
    <property type="entry name" value="PKD_2"/>
</dbReference>
<proteinExistence type="inferred from homology"/>
<dbReference type="Proteomes" id="UP000677054">
    <property type="component" value="Unassembled WGS sequence"/>
</dbReference>
<evidence type="ECO:0000256" key="6">
    <source>
        <dbReference type="ARBA" id="ARBA00023180"/>
    </source>
</evidence>
<gene>
    <name evidence="11" type="ORF">DSTB1V02_LOCUS1228</name>
</gene>
<evidence type="ECO:0000256" key="8">
    <source>
        <dbReference type="SAM" id="SignalP"/>
    </source>
</evidence>
<feature type="transmembrane region" description="Helical" evidence="7">
    <location>
        <begin position="438"/>
        <end position="461"/>
    </location>
</feature>
<feature type="domain" description="Polycystin" evidence="10">
    <location>
        <begin position="207"/>
        <end position="301"/>
    </location>
</feature>
<dbReference type="InterPro" id="IPR046791">
    <property type="entry name" value="Polycystin_dom"/>
</dbReference>
<protein>
    <submittedName>
        <fullName evidence="11">Uncharacterized protein</fullName>
    </submittedName>
</protein>
<feature type="transmembrane region" description="Helical" evidence="7">
    <location>
        <begin position="345"/>
        <end position="366"/>
    </location>
</feature>
<reference evidence="11" key="1">
    <citation type="submission" date="2020-11" db="EMBL/GenBank/DDBJ databases">
        <authorList>
            <person name="Tran Van P."/>
        </authorList>
    </citation>
    <scope>NUCLEOTIDE SEQUENCE</scope>
</reference>
<dbReference type="InterPro" id="IPR013122">
    <property type="entry name" value="PKD1_2_channel"/>
</dbReference>
<comment type="similarity">
    <text evidence="2">Belongs to the polycystin family.</text>
</comment>
<dbReference type="GO" id="GO:0016020">
    <property type="term" value="C:membrane"/>
    <property type="evidence" value="ECO:0007669"/>
    <property type="project" value="UniProtKB-SubCell"/>
</dbReference>
<evidence type="ECO:0000313" key="11">
    <source>
        <dbReference type="EMBL" id="CAD7241228.1"/>
    </source>
</evidence>
<dbReference type="Pfam" id="PF20519">
    <property type="entry name" value="Polycystin_dom"/>
    <property type="match status" value="1"/>
</dbReference>
<dbReference type="Pfam" id="PF08016">
    <property type="entry name" value="PKD_channel"/>
    <property type="match status" value="1"/>
</dbReference>
<keyword evidence="6" id="KW-0325">Glycoprotein</keyword>
<feature type="transmembrane region" description="Helical" evidence="7">
    <location>
        <begin position="467"/>
        <end position="483"/>
    </location>
</feature>
<dbReference type="EMBL" id="LR899628">
    <property type="protein sequence ID" value="CAD7241228.1"/>
    <property type="molecule type" value="Genomic_DNA"/>
</dbReference>